<evidence type="ECO:0000256" key="4">
    <source>
        <dbReference type="ARBA" id="ARBA00022840"/>
    </source>
</evidence>
<dbReference type="SMART" id="SM00490">
    <property type="entry name" value="HELICc"/>
    <property type="match status" value="1"/>
</dbReference>
<dbReference type="CDD" id="cd18787">
    <property type="entry name" value="SF2_C_DEAD"/>
    <property type="match status" value="1"/>
</dbReference>
<accession>A0ABR9EMZ8</accession>
<evidence type="ECO:0000256" key="1">
    <source>
        <dbReference type="ARBA" id="ARBA00022741"/>
    </source>
</evidence>
<dbReference type="PROSITE" id="PS00039">
    <property type="entry name" value="DEAD_ATP_HELICASE"/>
    <property type="match status" value="1"/>
</dbReference>
<dbReference type="Pfam" id="PF00270">
    <property type="entry name" value="DEAD"/>
    <property type="match status" value="1"/>
</dbReference>
<dbReference type="Proteomes" id="UP000615755">
    <property type="component" value="Unassembled WGS sequence"/>
</dbReference>
<dbReference type="InterPro" id="IPR014014">
    <property type="entry name" value="RNA_helicase_DEAD_Q_motif"/>
</dbReference>
<evidence type="ECO:0000259" key="9">
    <source>
        <dbReference type="PROSITE" id="PS51192"/>
    </source>
</evidence>
<dbReference type="Pfam" id="PF00271">
    <property type="entry name" value="Helicase_C"/>
    <property type="match status" value="1"/>
</dbReference>
<dbReference type="SMART" id="SM00487">
    <property type="entry name" value="DEXDc"/>
    <property type="match status" value="1"/>
</dbReference>
<dbReference type="RefSeq" id="WP_192510103.1">
    <property type="nucleotide sequence ID" value="NZ_AQGV01000015.1"/>
</dbReference>
<dbReference type="InterPro" id="IPR050079">
    <property type="entry name" value="DEAD_box_RNA_helicase"/>
</dbReference>
<dbReference type="PANTHER" id="PTHR47959:SF13">
    <property type="entry name" value="ATP-DEPENDENT RNA HELICASE RHLE"/>
    <property type="match status" value="1"/>
</dbReference>
<evidence type="ECO:0000256" key="5">
    <source>
        <dbReference type="ARBA" id="ARBA00038437"/>
    </source>
</evidence>
<comment type="similarity">
    <text evidence="5 7">Belongs to the DEAD box helicase family.</text>
</comment>
<feature type="domain" description="Helicase C-terminal" evidence="10">
    <location>
        <begin position="236"/>
        <end position="380"/>
    </location>
</feature>
<name>A0ABR9EMZ8_9GAMM</name>
<dbReference type="PROSITE" id="PS51192">
    <property type="entry name" value="HELICASE_ATP_BIND_1"/>
    <property type="match status" value="1"/>
</dbReference>
<keyword evidence="4 7" id="KW-0067">ATP-binding</keyword>
<dbReference type="EMBL" id="AQGV01000015">
    <property type="protein sequence ID" value="MBE0371103.1"/>
    <property type="molecule type" value="Genomic_DNA"/>
</dbReference>
<comment type="caution">
    <text evidence="12">The sequence shown here is derived from an EMBL/GenBank/DDBJ whole genome shotgun (WGS) entry which is preliminary data.</text>
</comment>
<dbReference type="InterPro" id="IPR011545">
    <property type="entry name" value="DEAD/DEAH_box_helicase_dom"/>
</dbReference>
<reference evidence="12 13" key="1">
    <citation type="submission" date="2015-03" db="EMBL/GenBank/DDBJ databases">
        <title>Genome sequence of Pseudoalteromonas aurantia.</title>
        <authorList>
            <person name="Xie B.-B."/>
            <person name="Rong J.-C."/>
            <person name="Qin Q.-L."/>
            <person name="Zhang Y.-Z."/>
        </authorList>
    </citation>
    <scope>NUCLEOTIDE SEQUENCE [LARGE SCALE GENOMIC DNA]</scope>
    <source>
        <strain evidence="12 13">208</strain>
    </source>
</reference>
<evidence type="ECO:0000259" key="10">
    <source>
        <dbReference type="PROSITE" id="PS51194"/>
    </source>
</evidence>
<dbReference type="InterPro" id="IPR001650">
    <property type="entry name" value="Helicase_C-like"/>
</dbReference>
<dbReference type="Gene3D" id="3.40.50.300">
    <property type="entry name" value="P-loop containing nucleotide triphosphate hydrolases"/>
    <property type="match status" value="2"/>
</dbReference>
<feature type="compositionally biased region" description="Basic residues" evidence="8">
    <location>
        <begin position="389"/>
        <end position="401"/>
    </location>
</feature>
<evidence type="ECO:0000256" key="6">
    <source>
        <dbReference type="PROSITE-ProRule" id="PRU00552"/>
    </source>
</evidence>
<gene>
    <name evidence="12" type="ORF">PAUR_b1286</name>
</gene>
<dbReference type="InterPro" id="IPR014001">
    <property type="entry name" value="Helicase_ATP-bd"/>
</dbReference>
<dbReference type="SUPFAM" id="SSF52540">
    <property type="entry name" value="P-loop containing nucleoside triphosphate hydrolases"/>
    <property type="match status" value="1"/>
</dbReference>
<keyword evidence="13" id="KW-1185">Reference proteome</keyword>
<dbReference type="InterPro" id="IPR027417">
    <property type="entry name" value="P-loop_NTPase"/>
</dbReference>
<dbReference type="InterPro" id="IPR000629">
    <property type="entry name" value="RNA-helicase_DEAD-box_CS"/>
</dbReference>
<evidence type="ECO:0000313" key="13">
    <source>
        <dbReference type="Proteomes" id="UP000615755"/>
    </source>
</evidence>
<feature type="domain" description="DEAD-box RNA helicase Q" evidence="11">
    <location>
        <begin position="1"/>
        <end position="29"/>
    </location>
</feature>
<dbReference type="PROSITE" id="PS51194">
    <property type="entry name" value="HELICASE_CTER"/>
    <property type="match status" value="1"/>
</dbReference>
<dbReference type="PROSITE" id="PS51195">
    <property type="entry name" value="Q_MOTIF"/>
    <property type="match status" value="1"/>
</dbReference>
<keyword evidence="3 7" id="KW-0347">Helicase</keyword>
<organism evidence="12 13">
    <name type="scientific">Pseudoalteromonas aurantia 208</name>
    <dbReference type="NCBI Taxonomy" id="1314867"/>
    <lineage>
        <taxon>Bacteria</taxon>
        <taxon>Pseudomonadati</taxon>
        <taxon>Pseudomonadota</taxon>
        <taxon>Gammaproteobacteria</taxon>
        <taxon>Alteromonadales</taxon>
        <taxon>Pseudoalteromonadaceae</taxon>
        <taxon>Pseudoalteromonas</taxon>
    </lineage>
</organism>
<feature type="domain" description="Helicase ATP-binding" evidence="9">
    <location>
        <begin position="32"/>
        <end position="209"/>
    </location>
</feature>
<dbReference type="InterPro" id="IPR044742">
    <property type="entry name" value="DEAD/DEAH_RhlB"/>
</dbReference>
<dbReference type="PANTHER" id="PTHR47959">
    <property type="entry name" value="ATP-DEPENDENT RNA HELICASE RHLE-RELATED"/>
    <property type="match status" value="1"/>
</dbReference>
<feature type="short sequence motif" description="Q motif" evidence="6">
    <location>
        <begin position="1"/>
        <end position="29"/>
    </location>
</feature>
<proteinExistence type="inferred from homology"/>
<evidence type="ECO:0000256" key="7">
    <source>
        <dbReference type="RuleBase" id="RU000492"/>
    </source>
</evidence>
<evidence type="ECO:0000256" key="3">
    <source>
        <dbReference type="ARBA" id="ARBA00022806"/>
    </source>
</evidence>
<evidence type="ECO:0000259" key="11">
    <source>
        <dbReference type="PROSITE" id="PS51195"/>
    </source>
</evidence>
<feature type="region of interest" description="Disordered" evidence="8">
    <location>
        <begin position="389"/>
        <end position="437"/>
    </location>
</feature>
<evidence type="ECO:0008006" key="14">
    <source>
        <dbReference type="Google" id="ProtNLM"/>
    </source>
</evidence>
<dbReference type="CDD" id="cd00268">
    <property type="entry name" value="DEADc"/>
    <property type="match status" value="1"/>
</dbReference>
<evidence type="ECO:0000256" key="8">
    <source>
        <dbReference type="SAM" id="MobiDB-lite"/>
    </source>
</evidence>
<sequence length="437" mass="48735">MNFKSFSFSPLLLQALDEINFLTLTPIQQAAIPVVRKGHDVLATAQTGTGKTAAFALPIIQKLLESQCAQQATTKSPRALILAPTRELAEQIGRNCDEFTQYTDIKTVSLFGGVNTTGQADKLALGVDIVVATPGRLLDHIRLGNISLANVQHLVLDEADRMLDMGFITDIQQVIDLTHADKQILLFSATFPPAMKQFAGSVLRHPKYVQVTPENTTADTVRHVVYPVEQSRKQELLSELIGKKNWQQVLVFVNMKDVADDLVNELMLDGIPAIVCHGDKTQGARRRALREFKEGKVRVLVATEVAARGIDIEGLPRVVNYDLPYLAEDYVHRIGRTGRAGNEGQAISFVAREEEQVLVHIEELIEQQIKRYYLPGYEVSNRDNLIKKLSKKQSHQRRQPRSNRPSNQASGEARAKNRSRIANVRKQVKGTKLGLEK</sequence>
<evidence type="ECO:0000313" key="12">
    <source>
        <dbReference type="EMBL" id="MBE0371103.1"/>
    </source>
</evidence>
<evidence type="ECO:0000256" key="2">
    <source>
        <dbReference type="ARBA" id="ARBA00022801"/>
    </source>
</evidence>
<protein>
    <recommendedName>
        <fullName evidence="14">RNA helicase</fullName>
    </recommendedName>
</protein>
<keyword evidence="2 7" id="KW-0378">Hydrolase</keyword>
<keyword evidence="1 7" id="KW-0547">Nucleotide-binding</keyword>